<organism evidence="12 13">
    <name type="scientific">Kalanchoe fedtschenkoi</name>
    <name type="common">Lavender scallops</name>
    <name type="synonym">South American air plant</name>
    <dbReference type="NCBI Taxonomy" id="63787"/>
    <lineage>
        <taxon>Eukaryota</taxon>
        <taxon>Viridiplantae</taxon>
        <taxon>Streptophyta</taxon>
        <taxon>Embryophyta</taxon>
        <taxon>Tracheophyta</taxon>
        <taxon>Spermatophyta</taxon>
        <taxon>Magnoliopsida</taxon>
        <taxon>eudicotyledons</taxon>
        <taxon>Gunneridae</taxon>
        <taxon>Pentapetalae</taxon>
        <taxon>Saxifragales</taxon>
        <taxon>Crassulaceae</taxon>
        <taxon>Kalanchoe</taxon>
    </lineage>
</organism>
<evidence type="ECO:0000256" key="4">
    <source>
        <dbReference type="ARBA" id="ARBA00023015"/>
    </source>
</evidence>
<dbReference type="GO" id="GO:0003677">
    <property type="term" value="F:DNA binding"/>
    <property type="evidence" value="ECO:0007669"/>
    <property type="project" value="UniProtKB-UniRule"/>
</dbReference>
<feature type="domain" description="Dof-type" evidence="11">
    <location>
        <begin position="30"/>
        <end position="84"/>
    </location>
</feature>
<keyword evidence="5 8" id="KW-0238">DNA-binding</keyword>
<comment type="function">
    <text evidence="9">Transcription factor that binds specifically to a 5'-AA[AG]G-3' consensus core sequence.</text>
</comment>
<proteinExistence type="predicted"/>
<evidence type="ECO:0000256" key="1">
    <source>
        <dbReference type="ARBA" id="ARBA00022723"/>
    </source>
</evidence>
<keyword evidence="2 8" id="KW-0863">Zinc-finger</keyword>
<evidence type="ECO:0000256" key="2">
    <source>
        <dbReference type="ARBA" id="ARBA00022771"/>
    </source>
</evidence>
<dbReference type="AlphaFoldDB" id="A0A7N0VFD7"/>
<feature type="region of interest" description="Disordered" evidence="10">
    <location>
        <begin position="238"/>
        <end position="276"/>
    </location>
</feature>
<reference evidence="12" key="1">
    <citation type="submission" date="2021-01" db="UniProtKB">
        <authorList>
            <consortium name="EnsemblPlants"/>
        </authorList>
    </citation>
    <scope>IDENTIFICATION</scope>
</reference>
<evidence type="ECO:0000256" key="7">
    <source>
        <dbReference type="ARBA" id="ARBA00023242"/>
    </source>
</evidence>
<evidence type="ECO:0000259" key="11">
    <source>
        <dbReference type="PROSITE" id="PS50884"/>
    </source>
</evidence>
<keyword evidence="13" id="KW-1185">Reference proteome</keyword>
<keyword evidence="3 9" id="KW-0862">Zinc</keyword>
<dbReference type="EnsemblPlants" id="Kaladp0746s0001.1.v1.1">
    <property type="protein sequence ID" value="Kaladp0746s0001.1.v1.1.CDS.1"/>
    <property type="gene ID" value="Kaladp0746s0001.v1.1"/>
</dbReference>
<protein>
    <recommendedName>
        <fullName evidence="9">Dof zinc finger protein</fullName>
    </recommendedName>
</protein>
<evidence type="ECO:0000256" key="6">
    <source>
        <dbReference type="ARBA" id="ARBA00023163"/>
    </source>
</evidence>
<evidence type="ECO:0000256" key="9">
    <source>
        <dbReference type="RuleBase" id="RU369094"/>
    </source>
</evidence>
<evidence type="ECO:0000256" key="3">
    <source>
        <dbReference type="ARBA" id="ARBA00022833"/>
    </source>
</evidence>
<feature type="compositionally biased region" description="Pro residues" evidence="10">
    <location>
        <begin position="267"/>
        <end position="276"/>
    </location>
</feature>
<dbReference type="PANTHER" id="PTHR31992">
    <property type="entry name" value="DOF ZINC FINGER PROTEIN DOF1.4-RELATED"/>
    <property type="match status" value="1"/>
</dbReference>
<keyword evidence="6 9" id="KW-0804">Transcription</keyword>
<sequence>MVIMDINLNQNNNLGADADDQVGHGDQLGEQCPRCDSRSTKFCYYNNYSLTQPRHYCKACRRHWTEGGVCRNVPVGGAIRRNNRGARAGLARDPLNPVVAPRAPRRRGRGANAAAVAALAGRSVAMSGRVAGVQSDRGHRRIISSKGTNLLGFLGPNFPSMGTNFQNPTDARFSVFRRTMSALCPLPLLATSASAAMNASNLKLLKEFSAANKIFLNENVSAGFRNFLCGHNGAIGSGSSDGSGSGEPPALNDMNVANTHWTDLPDFSPPPPPSFA</sequence>
<dbReference type="PROSITE" id="PS01361">
    <property type="entry name" value="ZF_DOF_1"/>
    <property type="match status" value="1"/>
</dbReference>
<evidence type="ECO:0000313" key="12">
    <source>
        <dbReference type="EnsemblPlants" id="Kaladp0746s0001.1.v1.1.CDS.1"/>
    </source>
</evidence>
<comment type="subcellular location">
    <subcellularLocation>
        <location evidence="8 9">Nucleus</location>
    </subcellularLocation>
</comment>
<dbReference type="Proteomes" id="UP000594263">
    <property type="component" value="Unplaced"/>
</dbReference>
<keyword evidence="1 9" id="KW-0479">Metal-binding</keyword>
<evidence type="ECO:0000313" key="13">
    <source>
        <dbReference type="Proteomes" id="UP000594263"/>
    </source>
</evidence>
<keyword evidence="4 9" id="KW-0805">Transcription regulation</keyword>
<evidence type="ECO:0000256" key="8">
    <source>
        <dbReference type="PROSITE-ProRule" id="PRU00071"/>
    </source>
</evidence>
<dbReference type="GO" id="GO:0003700">
    <property type="term" value="F:DNA-binding transcription factor activity"/>
    <property type="evidence" value="ECO:0007669"/>
    <property type="project" value="UniProtKB-UniRule"/>
</dbReference>
<dbReference type="Gramene" id="Kaladp0746s0001.1.v1.1">
    <property type="protein sequence ID" value="Kaladp0746s0001.1.v1.1.CDS.1"/>
    <property type="gene ID" value="Kaladp0746s0001.v1.1"/>
</dbReference>
<dbReference type="InterPro" id="IPR003851">
    <property type="entry name" value="Znf_Dof"/>
</dbReference>
<keyword evidence="7 8" id="KW-0539">Nucleus</keyword>
<evidence type="ECO:0000256" key="10">
    <source>
        <dbReference type="SAM" id="MobiDB-lite"/>
    </source>
</evidence>
<accession>A0A7N0VFD7</accession>
<dbReference type="Pfam" id="PF02701">
    <property type="entry name" value="Zn_ribbon_Dof"/>
    <property type="match status" value="1"/>
</dbReference>
<evidence type="ECO:0000256" key="5">
    <source>
        <dbReference type="ARBA" id="ARBA00023125"/>
    </source>
</evidence>
<dbReference type="PROSITE" id="PS50884">
    <property type="entry name" value="ZF_DOF_2"/>
    <property type="match status" value="1"/>
</dbReference>
<dbReference type="GO" id="GO:0008270">
    <property type="term" value="F:zinc ion binding"/>
    <property type="evidence" value="ECO:0007669"/>
    <property type="project" value="UniProtKB-KW"/>
</dbReference>
<dbReference type="PANTHER" id="PTHR31992:SF193">
    <property type="entry name" value="DOF ZINC FINGER PROTEIN DOF3.6"/>
    <property type="match status" value="1"/>
</dbReference>
<dbReference type="InterPro" id="IPR045174">
    <property type="entry name" value="Dof"/>
</dbReference>
<name>A0A7N0VFD7_KALFE</name>
<dbReference type="GO" id="GO:0005634">
    <property type="term" value="C:nucleus"/>
    <property type="evidence" value="ECO:0007669"/>
    <property type="project" value="UniProtKB-SubCell"/>
</dbReference>